<feature type="compositionally biased region" description="Basic and acidic residues" evidence="1">
    <location>
        <begin position="197"/>
        <end position="207"/>
    </location>
</feature>
<name>A0A7N0RGM1_KALFE</name>
<feature type="compositionally biased region" description="Polar residues" evidence="1">
    <location>
        <begin position="9"/>
        <end position="25"/>
    </location>
</feature>
<dbReference type="Proteomes" id="UP000594263">
    <property type="component" value="Unplaced"/>
</dbReference>
<feature type="compositionally biased region" description="Acidic residues" evidence="1">
    <location>
        <begin position="273"/>
        <end position="289"/>
    </location>
</feature>
<dbReference type="Gramene" id="Kaladp0011s0468.1.v1.1">
    <property type="protein sequence ID" value="Kaladp0011s0468.1.v1.1"/>
    <property type="gene ID" value="Kaladp0011s0468.v1.1"/>
</dbReference>
<feature type="region of interest" description="Disordered" evidence="1">
    <location>
        <begin position="164"/>
        <end position="293"/>
    </location>
</feature>
<sequence length="368" mass="41132">MGVSDDKNFSLSTPTKPCSKLTSSVEAKENHQTSPNLANQKKFSSKKNFMSPTISASSKAVAHRKKVLAERNGSEATEPTCARLLHRRSSSFDLKQGSVDMGAAVYSSTDSLTSRVKELCGVEVGEDGDRSKPYDPVFNYCSPRPKFLLYKPDRRSEILQRYEMVESTSSESETGSENEESLLKPTEQVTENAGNLADHDDDCKAEETVAQPDVDVDEKSVELLEEEVHERAEEEVPEIEAKHQSESSQPECGSPKLKNKASETYSEALGTELDGESEFQPMDNEEEDDGVSRDDPRLAIARSLADQFLPQPLPRLSGPLSVYETRKELFPRHLLLTLTVNHLLMRSKIRQLHDTVVPKNPYIFVVFY</sequence>
<dbReference type="EnsemblPlants" id="Kaladp0011s0468.1.v1.1">
    <property type="protein sequence ID" value="Kaladp0011s0468.1.v1.1"/>
    <property type="gene ID" value="Kaladp0011s0468.v1.1"/>
</dbReference>
<dbReference type="PANTHER" id="PTHR34775">
    <property type="entry name" value="TRANSMEMBRANE PROTEIN"/>
    <property type="match status" value="1"/>
</dbReference>
<dbReference type="AlphaFoldDB" id="A0A7N0RGM1"/>
<evidence type="ECO:0000313" key="3">
    <source>
        <dbReference type="Proteomes" id="UP000594263"/>
    </source>
</evidence>
<keyword evidence="3" id="KW-1185">Reference proteome</keyword>
<accession>A0A7N0RGM1</accession>
<feature type="compositionally biased region" description="Polar residues" evidence="1">
    <location>
        <begin position="32"/>
        <end position="56"/>
    </location>
</feature>
<feature type="compositionally biased region" description="Basic and acidic residues" evidence="1">
    <location>
        <begin position="217"/>
        <end position="245"/>
    </location>
</feature>
<organism evidence="2 3">
    <name type="scientific">Kalanchoe fedtschenkoi</name>
    <name type="common">Lavender scallops</name>
    <name type="synonym">South American air plant</name>
    <dbReference type="NCBI Taxonomy" id="63787"/>
    <lineage>
        <taxon>Eukaryota</taxon>
        <taxon>Viridiplantae</taxon>
        <taxon>Streptophyta</taxon>
        <taxon>Embryophyta</taxon>
        <taxon>Tracheophyta</taxon>
        <taxon>Spermatophyta</taxon>
        <taxon>Magnoliopsida</taxon>
        <taxon>eudicotyledons</taxon>
        <taxon>Gunneridae</taxon>
        <taxon>Pentapetalae</taxon>
        <taxon>Saxifragales</taxon>
        <taxon>Crassulaceae</taxon>
        <taxon>Kalanchoe</taxon>
    </lineage>
</organism>
<evidence type="ECO:0000313" key="2">
    <source>
        <dbReference type="EnsemblPlants" id="Kaladp0011s0468.1.v1.1"/>
    </source>
</evidence>
<dbReference type="PANTHER" id="PTHR34775:SF6">
    <property type="entry name" value="TRANSMEMBRANE PROTEIN"/>
    <property type="match status" value="1"/>
</dbReference>
<evidence type="ECO:0000256" key="1">
    <source>
        <dbReference type="SAM" id="MobiDB-lite"/>
    </source>
</evidence>
<proteinExistence type="predicted"/>
<feature type="region of interest" description="Disordered" evidence="1">
    <location>
        <begin position="1"/>
        <end position="56"/>
    </location>
</feature>
<reference evidence="2" key="1">
    <citation type="submission" date="2021-01" db="UniProtKB">
        <authorList>
            <consortium name="EnsemblPlants"/>
        </authorList>
    </citation>
    <scope>IDENTIFICATION</scope>
</reference>
<protein>
    <submittedName>
        <fullName evidence="2">Uncharacterized protein</fullName>
    </submittedName>
</protein>